<evidence type="ECO:0000259" key="2">
    <source>
        <dbReference type="Pfam" id="PF04471"/>
    </source>
</evidence>
<dbReference type="GO" id="GO:0015666">
    <property type="term" value="F:restriction endodeoxyribonuclease activity"/>
    <property type="evidence" value="ECO:0007669"/>
    <property type="project" value="TreeGrafter"/>
</dbReference>
<dbReference type="InterPro" id="IPR007560">
    <property type="entry name" value="Restrct_endonuc_IV_Mrr"/>
</dbReference>
<dbReference type="PANTHER" id="PTHR30015">
    <property type="entry name" value="MRR RESTRICTION SYSTEM PROTEIN"/>
    <property type="match status" value="1"/>
</dbReference>
<dbReference type="Pfam" id="PF04471">
    <property type="entry name" value="Mrr_cat"/>
    <property type="match status" value="1"/>
</dbReference>
<name>A0A1B0ZPY3_9RHOB</name>
<dbReference type="PANTHER" id="PTHR30015:SF6">
    <property type="entry name" value="SLL1429 PROTEIN"/>
    <property type="match status" value="1"/>
</dbReference>
<protein>
    <recommendedName>
        <fullName evidence="2">Restriction endonuclease type IV Mrr domain-containing protein</fullName>
    </recommendedName>
</protein>
<dbReference type="AlphaFoldDB" id="A0A1B0ZPY3"/>
<dbReference type="InterPro" id="IPR011335">
    <property type="entry name" value="Restrct_endonuc-II-like"/>
</dbReference>
<evidence type="ECO:0000256" key="1">
    <source>
        <dbReference type="SAM" id="MobiDB-lite"/>
    </source>
</evidence>
<feature type="domain" description="Restriction endonuclease type IV Mrr" evidence="2">
    <location>
        <begin position="252"/>
        <end position="353"/>
    </location>
</feature>
<feature type="region of interest" description="Disordered" evidence="1">
    <location>
        <begin position="1"/>
        <end position="21"/>
    </location>
</feature>
<accession>A0A1B0ZPY3</accession>
<gene>
    <name evidence="3" type="ORF">JL2886_01261</name>
</gene>
<feature type="compositionally biased region" description="Basic and acidic residues" evidence="1">
    <location>
        <begin position="10"/>
        <end position="21"/>
    </location>
</feature>
<dbReference type="EMBL" id="CP015124">
    <property type="protein sequence ID" value="ANP36181.1"/>
    <property type="molecule type" value="Genomic_DNA"/>
</dbReference>
<dbReference type="InterPro" id="IPR011856">
    <property type="entry name" value="tRNA_endonuc-like_dom_sf"/>
</dbReference>
<dbReference type="InterPro" id="IPR052906">
    <property type="entry name" value="Type_IV_Methyl-Rstrct_Enzyme"/>
</dbReference>
<dbReference type="GO" id="GO:0009307">
    <property type="term" value="P:DNA restriction-modification system"/>
    <property type="evidence" value="ECO:0007669"/>
    <property type="project" value="InterPro"/>
</dbReference>
<dbReference type="SUPFAM" id="SSF52980">
    <property type="entry name" value="Restriction endonuclease-like"/>
    <property type="match status" value="1"/>
</dbReference>
<proteinExistence type="predicted"/>
<sequence length="531" mass="58277">MFGFFKNKKSKDLPTHVKSDSHSMSAPELDINITLADVEILADAIFSKNAHAGLYVAQCGGFPIGTLDTSRFSEYWTLVLQGDPSTFVEADKLNAARYRVKEFLGQISGVHGLKLIPDHSQRERVIEIGNAARKGLISERSFEKLGIVNVADTILNVAMRKKHNDLERIALELGKREDYLRSTFLPLQRSRVNKYGDVDLSDEVNEIDGFIDYVFDRTDFDYFYTVSPAAILVHYIDEKLSDFKVEDDIPLDGIAFEHWCANQIESQGWNVSVSKASGDQGVDVIAERDGKRVAVQCKRYSNPIGNKAVQEAFTGAQNVDASDSCVMGTGGFTASAKEIAAKTGVHLIDASNVKSFSGLFGFEVVSNEQSESEDDFEEALHTLCFDGSGGGFSGTLLRSMIQTSGPEMYRISAATGREILDKLDEGSGRGEIVVERATVSLLLFLVAQGLKSSVSVAEENVAAMLNSAYYDPAAVEKFKGAEALIEDVVKSDVLKEVYSFLFKTSKSLGPLYNDMLQAEISKILFSQSLIE</sequence>
<organism evidence="3 4">
    <name type="scientific">Phaeobacter gallaeciensis</name>
    <dbReference type="NCBI Taxonomy" id="60890"/>
    <lineage>
        <taxon>Bacteria</taxon>
        <taxon>Pseudomonadati</taxon>
        <taxon>Pseudomonadota</taxon>
        <taxon>Alphaproteobacteria</taxon>
        <taxon>Rhodobacterales</taxon>
        <taxon>Roseobacteraceae</taxon>
        <taxon>Phaeobacter</taxon>
    </lineage>
</organism>
<dbReference type="GO" id="GO:0003677">
    <property type="term" value="F:DNA binding"/>
    <property type="evidence" value="ECO:0007669"/>
    <property type="project" value="InterPro"/>
</dbReference>
<dbReference type="RefSeq" id="WP_133245368.1">
    <property type="nucleotide sequence ID" value="NZ_CP015124.1"/>
</dbReference>
<reference evidence="3 4" key="1">
    <citation type="submission" date="2016-04" db="EMBL/GenBank/DDBJ databases">
        <authorList>
            <person name="Evans L.H."/>
            <person name="Alamgir A."/>
            <person name="Owens N."/>
            <person name="Weber N.D."/>
            <person name="Virtaneva K."/>
            <person name="Barbian K."/>
            <person name="Babar A."/>
            <person name="Rosenke K."/>
        </authorList>
    </citation>
    <scope>NUCLEOTIDE SEQUENCE [LARGE SCALE GENOMIC DNA]</scope>
    <source>
        <strain evidence="3 4">JL2886</strain>
    </source>
</reference>
<evidence type="ECO:0000313" key="3">
    <source>
        <dbReference type="EMBL" id="ANP36181.1"/>
    </source>
</evidence>
<dbReference type="Proteomes" id="UP000092565">
    <property type="component" value="Chromosome"/>
</dbReference>
<evidence type="ECO:0000313" key="4">
    <source>
        <dbReference type="Proteomes" id="UP000092565"/>
    </source>
</evidence>
<dbReference type="OrthoDB" id="9797274at2"/>
<dbReference type="Gene3D" id="3.40.1350.10">
    <property type="match status" value="1"/>
</dbReference>
<keyword evidence="4" id="KW-1185">Reference proteome</keyword>